<comment type="caution">
    <text evidence="1">The sequence shown here is derived from an EMBL/GenBank/DDBJ whole genome shotgun (WGS) entry which is preliminary data.</text>
</comment>
<dbReference type="AlphaFoldDB" id="A0A375CNJ5"/>
<name>A0A375CNJ5_9BURK</name>
<gene>
    <name evidence="1" type="ORF">CBM2586_B90296</name>
</gene>
<accession>A0A375CNJ5</accession>
<proteinExistence type="predicted"/>
<dbReference type="EMBL" id="OFSN01000027">
    <property type="protein sequence ID" value="SOY76410.1"/>
    <property type="molecule type" value="Genomic_DNA"/>
</dbReference>
<sequence length="35" mass="4129">MAFQNIKKDFSRSLAFISLLTVRRNLRHLTLMLGH</sequence>
<organism evidence="1">
    <name type="scientific">Cupriavidus taiwanensis</name>
    <dbReference type="NCBI Taxonomy" id="164546"/>
    <lineage>
        <taxon>Bacteria</taxon>
        <taxon>Pseudomonadati</taxon>
        <taxon>Pseudomonadota</taxon>
        <taxon>Betaproteobacteria</taxon>
        <taxon>Burkholderiales</taxon>
        <taxon>Burkholderiaceae</taxon>
        <taxon>Cupriavidus</taxon>
    </lineage>
</organism>
<reference evidence="1" key="1">
    <citation type="submission" date="2018-01" db="EMBL/GenBank/DDBJ databases">
        <authorList>
            <person name="Clerissi C."/>
        </authorList>
    </citation>
    <scope>NUCLEOTIDE SEQUENCE</scope>
    <source>
        <strain evidence="1">Cupriavidus taiwanensis LMG 19430</strain>
    </source>
</reference>
<protein>
    <submittedName>
        <fullName evidence="1">Uncharacterized protein</fullName>
    </submittedName>
</protein>
<dbReference type="Proteomes" id="UP000257016">
    <property type="component" value="Unassembled WGS sequence"/>
</dbReference>
<evidence type="ECO:0000313" key="1">
    <source>
        <dbReference type="EMBL" id="SOY76410.1"/>
    </source>
</evidence>